<name>A0A2S6I1E6_9BACT</name>
<keyword evidence="12" id="KW-1185">Reference proteome</keyword>
<reference evidence="11 12" key="1">
    <citation type="submission" date="2018-02" db="EMBL/GenBank/DDBJ databases">
        <title>Genomic Encyclopedia of Archaeal and Bacterial Type Strains, Phase II (KMG-II): from individual species to whole genera.</title>
        <authorList>
            <person name="Goeker M."/>
        </authorList>
    </citation>
    <scope>NUCLEOTIDE SEQUENCE [LARGE SCALE GENOMIC DNA]</scope>
    <source>
        <strain evidence="11 12">DSM 29526</strain>
    </source>
</reference>
<dbReference type="OrthoDB" id="977547at2"/>
<dbReference type="GO" id="GO:0005829">
    <property type="term" value="C:cytosol"/>
    <property type="evidence" value="ECO:0007669"/>
    <property type="project" value="TreeGrafter"/>
</dbReference>
<comment type="caution">
    <text evidence="11">The sequence shown here is derived from an EMBL/GenBank/DDBJ whole genome shotgun (WGS) entry which is preliminary data.</text>
</comment>
<protein>
    <submittedName>
        <fullName evidence="11">Mevalonate kinase</fullName>
    </submittedName>
</protein>
<dbReference type="PANTHER" id="PTHR43290:SF2">
    <property type="entry name" value="MEVALONATE KINASE"/>
    <property type="match status" value="1"/>
</dbReference>
<dbReference type="InterPro" id="IPR014721">
    <property type="entry name" value="Ribsml_uS5_D2-typ_fold_subgr"/>
</dbReference>
<evidence type="ECO:0000256" key="9">
    <source>
        <dbReference type="ARBA" id="ARBA00029438"/>
    </source>
</evidence>
<evidence type="ECO:0000313" key="12">
    <source>
        <dbReference type="Proteomes" id="UP000237662"/>
    </source>
</evidence>
<gene>
    <name evidence="11" type="ORF">CLV84_3953</name>
</gene>
<dbReference type="EMBL" id="PTJC01000007">
    <property type="protein sequence ID" value="PPK84789.1"/>
    <property type="molecule type" value="Genomic_DNA"/>
</dbReference>
<organism evidence="11 12">
    <name type="scientific">Neolewinella xylanilytica</name>
    <dbReference type="NCBI Taxonomy" id="1514080"/>
    <lineage>
        <taxon>Bacteria</taxon>
        <taxon>Pseudomonadati</taxon>
        <taxon>Bacteroidota</taxon>
        <taxon>Saprospiria</taxon>
        <taxon>Saprospirales</taxon>
        <taxon>Lewinellaceae</taxon>
        <taxon>Neolewinella</taxon>
    </lineage>
</organism>
<dbReference type="SUPFAM" id="SSF54211">
    <property type="entry name" value="Ribosomal protein S5 domain 2-like"/>
    <property type="match status" value="1"/>
</dbReference>
<evidence type="ECO:0000256" key="3">
    <source>
        <dbReference type="ARBA" id="ARBA00022679"/>
    </source>
</evidence>
<keyword evidence="4" id="KW-0547">Nucleotide-binding</keyword>
<proteinExistence type="predicted"/>
<dbReference type="SUPFAM" id="SSF55060">
    <property type="entry name" value="GHMP Kinase, C-terminal domain"/>
    <property type="match status" value="1"/>
</dbReference>
<dbReference type="Pfam" id="PF00288">
    <property type="entry name" value="GHMP_kinases_N"/>
    <property type="match status" value="1"/>
</dbReference>
<keyword evidence="7" id="KW-0460">Magnesium</keyword>
<dbReference type="PANTHER" id="PTHR43290">
    <property type="entry name" value="MEVALONATE KINASE"/>
    <property type="match status" value="1"/>
</dbReference>
<dbReference type="GO" id="GO:0005524">
    <property type="term" value="F:ATP binding"/>
    <property type="evidence" value="ECO:0007669"/>
    <property type="project" value="UniProtKB-KW"/>
</dbReference>
<dbReference type="GO" id="GO:0019287">
    <property type="term" value="P:isopentenyl diphosphate biosynthetic process, mevalonate pathway"/>
    <property type="evidence" value="ECO:0007669"/>
    <property type="project" value="TreeGrafter"/>
</dbReference>
<dbReference type="PRINTS" id="PR00959">
    <property type="entry name" value="MEVGALKINASE"/>
</dbReference>
<keyword evidence="5 11" id="KW-0418">Kinase</keyword>
<dbReference type="RefSeq" id="WP_104421506.1">
    <property type="nucleotide sequence ID" value="NZ_PTJC01000007.1"/>
</dbReference>
<dbReference type="InterPro" id="IPR006204">
    <property type="entry name" value="GHMP_kinase_N_dom"/>
</dbReference>
<dbReference type="AlphaFoldDB" id="A0A2S6I1E6"/>
<keyword evidence="2" id="KW-0444">Lipid biosynthesis</keyword>
<dbReference type="GO" id="GO:0004496">
    <property type="term" value="F:mevalonate kinase activity"/>
    <property type="evidence" value="ECO:0007669"/>
    <property type="project" value="InterPro"/>
</dbReference>
<comment type="pathway">
    <text evidence="9">Isoprenoid biosynthesis; isopentenyl diphosphate biosynthesis via mevalonate pathway; isopentenyl diphosphate from (R)-mevalonate: step 1/3.</text>
</comment>
<evidence type="ECO:0000313" key="11">
    <source>
        <dbReference type="EMBL" id="PPK84789.1"/>
    </source>
</evidence>
<keyword evidence="1" id="KW-0963">Cytoplasm</keyword>
<dbReference type="InterPro" id="IPR006205">
    <property type="entry name" value="Mev_gal_kin"/>
</dbReference>
<feature type="domain" description="GHMP kinase N-terminal" evidence="10">
    <location>
        <begin position="72"/>
        <end position="135"/>
    </location>
</feature>
<evidence type="ECO:0000256" key="2">
    <source>
        <dbReference type="ARBA" id="ARBA00022516"/>
    </source>
</evidence>
<evidence type="ECO:0000256" key="4">
    <source>
        <dbReference type="ARBA" id="ARBA00022741"/>
    </source>
</evidence>
<dbReference type="Proteomes" id="UP000237662">
    <property type="component" value="Unassembled WGS sequence"/>
</dbReference>
<evidence type="ECO:0000256" key="8">
    <source>
        <dbReference type="ARBA" id="ARBA00023098"/>
    </source>
</evidence>
<keyword evidence="8" id="KW-0443">Lipid metabolism</keyword>
<evidence type="ECO:0000256" key="7">
    <source>
        <dbReference type="ARBA" id="ARBA00022842"/>
    </source>
</evidence>
<dbReference type="InterPro" id="IPR020568">
    <property type="entry name" value="Ribosomal_Su5_D2-typ_SF"/>
</dbReference>
<evidence type="ECO:0000256" key="6">
    <source>
        <dbReference type="ARBA" id="ARBA00022840"/>
    </source>
</evidence>
<evidence type="ECO:0000256" key="5">
    <source>
        <dbReference type="ARBA" id="ARBA00022777"/>
    </source>
</evidence>
<keyword evidence="3" id="KW-0808">Transferase</keyword>
<dbReference type="InterPro" id="IPR036554">
    <property type="entry name" value="GHMP_kinase_C_sf"/>
</dbReference>
<evidence type="ECO:0000259" key="10">
    <source>
        <dbReference type="Pfam" id="PF00288"/>
    </source>
</evidence>
<dbReference type="Gene3D" id="3.30.230.10">
    <property type="match status" value="1"/>
</dbReference>
<keyword evidence="6" id="KW-0067">ATP-binding</keyword>
<evidence type="ECO:0000256" key="1">
    <source>
        <dbReference type="ARBA" id="ARBA00022490"/>
    </source>
</evidence>
<accession>A0A2S6I1E6</accession>
<sequence>MKEAFPAKLLLFGEHTVLRGGRGLAVPYDRFRLRWARDDEPDDRLRNLAAALGQLELPLQFDRLVGELEAGWQLAGDIPLGYGLGSSGAVCAAVFDRYALPEARNRTTAELRTTLAQMESYFHGSSSGTDPLLAYLQQPLLLGGDGSAGVTELPEGWDSGWFLLDTGATRSGSPYIQQFLEAYERDAAAIRSGWLEPADRAIAALMTGNRGAVYRNLVTLSDFQLARFPEFIPAPFRSLWDGGATYRLKLCGAGGGGMVLGLAEEIDRTRQLLGKQAIWLADPA</sequence>